<protein>
    <recommendedName>
        <fullName evidence="2">ParB-like N-terminal domain-containing protein</fullName>
    </recommendedName>
</protein>
<organism evidence="3 4">
    <name type="scientific">Mediterraneibacter gnavus</name>
    <name type="common">Ruminococcus gnavus</name>
    <dbReference type="NCBI Taxonomy" id="33038"/>
    <lineage>
        <taxon>Bacteria</taxon>
        <taxon>Bacillati</taxon>
        <taxon>Bacillota</taxon>
        <taxon>Clostridia</taxon>
        <taxon>Lachnospirales</taxon>
        <taxon>Lachnospiraceae</taxon>
        <taxon>Mediterraneibacter</taxon>
    </lineage>
</organism>
<accession>A0A2N5PHL0</accession>
<dbReference type="EMBL" id="NIHT01000013">
    <property type="protein sequence ID" value="PLT74630.1"/>
    <property type="molecule type" value="Genomic_DNA"/>
</dbReference>
<feature type="domain" description="ParB-like N-terminal" evidence="2">
    <location>
        <begin position="7"/>
        <end position="93"/>
    </location>
</feature>
<dbReference type="AlphaFoldDB" id="A0A2N5PHL0"/>
<sequence length="173" mass="20063">MGETKYFLMEVDKLIPYARNARTHSEVQIVQIAASIKEFGFLSPVIISKDNTILCGHGRYYAAQKLGLEKIPCIQEEYLTEAQKRAYILADNKISQNAGWDEELLKIEIADLQGEDFDVSLTGFEDYEITDLFAVHEEHPHEEKQVENKEYDEEEFGDEEFEHECPRCGFKYN</sequence>
<proteinExistence type="predicted"/>
<name>A0A2N5PHL0_MEDGN</name>
<dbReference type="InterPro" id="IPR036086">
    <property type="entry name" value="ParB/Sulfiredoxin_sf"/>
</dbReference>
<evidence type="ECO:0000259" key="2">
    <source>
        <dbReference type="SMART" id="SM00470"/>
    </source>
</evidence>
<comment type="caution">
    <text evidence="3">The sequence shown here is derived from an EMBL/GenBank/DDBJ whole genome shotgun (WGS) entry which is preliminary data.</text>
</comment>
<dbReference type="PANTHER" id="PTHR33375:SF1">
    <property type="entry name" value="CHROMOSOME-PARTITIONING PROTEIN PARB-RELATED"/>
    <property type="match status" value="1"/>
</dbReference>
<evidence type="ECO:0000313" key="4">
    <source>
        <dbReference type="Proteomes" id="UP000235093"/>
    </source>
</evidence>
<dbReference type="InterPro" id="IPR050336">
    <property type="entry name" value="Chromosome_partition/occlusion"/>
</dbReference>
<dbReference type="Gene3D" id="3.90.1530.10">
    <property type="entry name" value="Conserved hypothetical protein from pyrococcus furiosus pfu- 392566-001, ParB domain"/>
    <property type="match status" value="1"/>
</dbReference>
<dbReference type="RefSeq" id="WP_101884031.1">
    <property type="nucleotide sequence ID" value="NZ_JAPRAW010000006.1"/>
</dbReference>
<evidence type="ECO:0000256" key="1">
    <source>
        <dbReference type="SAM" id="MobiDB-lite"/>
    </source>
</evidence>
<dbReference type="GO" id="GO:0005694">
    <property type="term" value="C:chromosome"/>
    <property type="evidence" value="ECO:0007669"/>
    <property type="project" value="TreeGrafter"/>
</dbReference>
<dbReference type="InterPro" id="IPR003115">
    <property type="entry name" value="ParB_N"/>
</dbReference>
<feature type="compositionally biased region" description="Basic and acidic residues" evidence="1">
    <location>
        <begin position="139"/>
        <end position="149"/>
    </location>
</feature>
<dbReference type="PANTHER" id="PTHR33375">
    <property type="entry name" value="CHROMOSOME-PARTITIONING PROTEIN PARB-RELATED"/>
    <property type="match status" value="1"/>
</dbReference>
<dbReference type="GO" id="GO:0045881">
    <property type="term" value="P:positive regulation of sporulation resulting in formation of a cellular spore"/>
    <property type="evidence" value="ECO:0007669"/>
    <property type="project" value="TreeGrafter"/>
</dbReference>
<dbReference type="SUPFAM" id="SSF110849">
    <property type="entry name" value="ParB/Sulfiredoxin"/>
    <property type="match status" value="1"/>
</dbReference>
<dbReference type="Pfam" id="PF02195">
    <property type="entry name" value="ParB_N"/>
    <property type="match status" value="1"/>
</dbReference>
<dbReference type="Proteomes" id="UP000235093">
    <property type="component" value="Unassembled WGS sequence"/>
</dbReference>
<reference evidence="3 4" key="1">
    <citation type="journal article" date="2017" name="Genome Med.">
        <title>A novel Ruminococcus gnavus clade enriched in inflammatory bowel disease patients.</title>
        <authorList>
            <person name="Hall A.B."/>
            <person name="Yassour M."/>
            <person name="Sauk J."/>
            <person name="Garner A."/>
            <person name="Jiang X."/>
            <person name="Arthur T."/>
            <person name="Lagoudas G.K."/>
            <person name="Vatanen T."/>
            <person name="Fornelos N."/>
            <person name="Wilson R."/>
            <person name="Bertha M."/>
            <person name="Cohen M."/>
            <person name="Garber J."/>
            <person name="Khalili H."/>
            <person name="Gevers D."/>
            <person name="Ananthakrishnan A.N."/>
            <person name="Kugathasan S."/>
            <person name="Lander E.S."/>
            <person name="Blainey P."/>
            <person name="Vlamakis H."/>
            <person name="Xavier R.J."/>
            <person name="Huttenhower C."/>
        </authorList>
    </citation>
    <scope>NUCLEOTIDE SEQUENCE [LARGE SCALE GENOMIC DNA]</scope>
    <source>
        <strain evidence="3 4">RJX1125</strain>
    </source>
</reference>
<feature type="compositionally biased region" description="Acidic residues" evidence="1">
    <location>
        <begin position="150"/>
        <end position="161"/>
    </location>
</feature>
<dbReference type="SMART" id="SM00470">
    <property type="entry name" value="ParB"/>
    <property type="match status" value="1"/>
</dbReference>
<feature type="region of interest" description="Disordered" evidence="1">
    <location>
        <begin position="139"/>
        <end position="161"/>
    </location>
</feature>
<evidence type="ECO:0000313" key="3">
    <source>
        <dbReference type="EMBL" id="PLT74630.1"/>
    </source>
</evidence>
<dbReference type="GO" id="GO:0007059">
    <property type="term" value="P:chromosome segregation"/>
    <property type="evidence" value="ECO:0007669"/>
    <property type="project" value="TreeGrafter"/>
</dbReference>
<dbReference type="CDD" id="cd16403">
    <property type="entry name" value="ParB_N_like_MT"/>
    <property type="match status" value="1"/>
</dbReference>
<gene>
    <name evidence="3" type="ORF">CDL23_09375</name>
</gene>